<reference evidence="1 2" key="1">
    <citation type="submission" date="2017-06" db="EMBL/GenBank/DDBJ databases">
        <title>Genome sequencing of cyanobaciteial culture collection at National Institute for Environmental Studies (NIES).</title>
        <authorList>
            <person name="Hirose Y."/>
            <person name="Shimura Y."/>
            <person name="Fujisawa T."/>
            <person name="Nakamura Y."/>
            <person name="Kawachi M."/>
        </authorList>
    </citation>
    <scope>NUCLEOTIDE SEQUENCE [LARGE SCALE GENOMIC DNA]</scope>
    <source>
        <strain evidence="1 2">NIES-37</strain>
        <plasmid evidence="2">Plasmid5 dna</plasmid>
    </source>
</reference>
<dbReference type="EMBL" id="AP018253">
    <property type="protein sequence ID" value="BAZ03370.1"/>
    <property type="molecule type" value="Genomic_DNA"/>
</dbReference>
<accession>A0A1Z4NCE3</accession>
<keyword evidence="1" id="KW-0614">Plasmid</keyword>
<dbReference type="AlphaFoldDB" id="A0A1Z4NCE3"/>
<sequence length="219" mass="24274">MNDSNQDKIGVSVKKLIDECMAQNHSNPNTPVMEVFGASAFKVACTQYQSHGRGIILGLQMPTQQDFLYITEANTSTALWMTNLQFKREVSSVVQKYNPNKEAVVVMVVPPTTQLFVAQNSGAMEMVAIAEVEMTPINMPPKVSFTKEQKGDNFYFVFTHSELGKLGRIVLKSHSATGQTEIKCEIADAGFSPNAQKRAEIFYPLAQELIARMEMGLQS</sequence>
<geneLocation type="plasmid" evidence="2">
    <name>Plasmid5 dna</name>
</geneLocation>
<proteinExistence type="predicted"/>
<protein>
    <submittedName>
        <fullName evidence="1">Uncharacterized protein</fullName>
    </submittedName>
</protein>
<dbReference type="RefSeq" id="WP_096585759.1">
    <property type="nucleotide sequence ID" value="NZ_CAWNJS010000006.1"/>
</dbReference>
<evidence type="ECO:0000313" key="2">
    <source>
        <dbReference type="Proteomes" id="UP000218785"/>
    </source>
</evidence>
<dbReference type="Proteomes" id="UP000218785">
    <property type="component" value="Plasmid plasmid5"/>
</dbReference>
<name>A0A1Z4NCE3_9CYAN</name>
<keyword evidence="2" id="KW-1185">Reference proteome</keyword>
<dbReference type="KEGG" id="ttq:NIES37_73830"/>
<organism evidence="1 2">
    <name type="scientific">Tolypothrix tenuis PCC 7101</name>
    <dbReference type="NCBI Taxonomy" id="231146"/>
    <lineage>
        <taxon>Bacteria</taxon>
        <taxon>Bacillati</taxon>
        <taxon>Cyanobacteriota</taxon>
        <taxon>Cyanophyceae</taxon>
        <taxon>Nostocales</taxon>
        <taxon>Tolypothrichaceae</taxon>
        <taxon>Tolypothrix</taxon>
    </lineage>
</organism>
<evidence type="ECO:0000313" key="1">
    <source>
        <dbReference type="EMBL" id="BAZ03370.1"/>
    </source>
</evidence>
<gene>
    <name evidence="1" type="ORF">NIES37_73830</name>
</gene>